<dbReference type="InterPro" id="IPR036388">
    <property type="entry name" value="WH-like_DNA-bd_sf"/>
</dbReference>
<dbReference type="Proteomes" id="UP000476310">
    <property type="component" value="Unassembled WGS sequence"/>
</dbReference>
<dbReference type="RefSeq" id="WP_164429775.1">
    <property type="nucleotide sequence ID" value="NZ_JAAIKT010000026.1"/>
</dbReference>
<gene>
    <name evidence="1" type="ORF">G4H13_22055</name>
</gene>
<sequence length="332" mass="36386">MALRIHFTSEDMARTCMAQAPRPFLEVGLAFWSLRHPAHAARAEAWQRGVSERLAPSIRKPAARHPWVGCSDFVWTPTAAEDPQEALETVPAVSPAQVQQQMAHLTERHQTPLAWTRHLSADSRALSQYHGMMHSVHERVIKPHWPQIDMPASAKRARMQDLAEDGIDSLLASLDPRRIRWSPPVLELASPGQLDVRLGGRGLLLIPTLFAAPPFLGADPFNVEDTEPQRWLTFSLHRAELLSTTQAPAASRPPRSLSALLGRTRATVLCVIAEQPNCNTTQLADRVGIATASASEHATVLRSAGLTAAVRHRNMVLRILTAAGHSLLGAAM</sequence>
<dbReference type="Gene3D" id="1.10.10.10">
    <property type="entry name" value="Winged helix-like DNA-binding domain superfamily/Winged helix DNA-binding domain"/>
    <property type="match status" value="1"/>
</dbReference>
<dbReference type="PANTHER" id="PTHR43132:SF8">
    <property type="entry name" value="HTH-TYPE TRANSCRIPTIONAL REGULATOR KMTR"/>
    <property type="match status" value="1"/>
</dbReference>
<evidence type="ECO:0000313" key="1">
    <source>
        <dbReference type="EMBL" id="NEW72984.1"/>
    </source>
</evidence>
<evidence type="ECO:0000313" key="2">
    <source>
        <dbReference type="Proteomes" id="UP000476310"/>
    </source>
</evidence>
<dbReference type="InterPro" id="IPR036390">
    <property type="entry name" value="WH_DNA-bd_sf"/>
</dbReference>
<keyword evidence="2" id="KW-1185">Reference proteome</keyword>
<dbReference type="PANTHER" id="PTHR43132">
    <property type="entry name" value="ARSENICAL RESISTANCE OPERON REPRESSOR ARSR-RELATED"/>
    <property type="match status" value="1"/>
</dbReference>
<organism evidence="1 2">
    <name type="scientific">Streptomyces rhizosphaericus</name>
    <dbReference type="NCBI Taxonomy" id="114699"/>
    <lineage>
        <taxon>Bacteria</taxon>
        <taxon>Bacillati</taxon>
        <taxon>Actinomycetota</taxon>
        <taxon>Actinomycetes</taxon>
        <taxon>Kitasatosporales</taxon>
        <taxon>Streptomycetaceae</taxon>
        <taxon>Streptomyces</taxon>
        <taxon>Streptomyces violaceusniger group</taxon>
    </lineage>
</organism>
<dbReference type="AlphaFoldDB" id="A0A6G4AJK8"/>
<dbReference type="EMBL" id="JAAIKT010000026">
    <property type="protein sequence ID" value="NEW72984.1"/>
    <property type="molecule type" value="Genomic_DNA"/>
</dbReference>
<accession>A0A6G4AJK8</accession>
<reference evidence="1" key="1">
    <citation type="submission" date="2020-02" db="EMBL/GenBank/DDBJ databases">
        <title>A new Streptomyces sp. for controlling soil-borne diseases.</title>
        <authorList>
            <person name="Li X."/>
            <person name="Tian Y."/>
            <person name="Gao K."/>
        </authorList>
    </citation>
    <scope>NUCLEOTIDE SEQUENCE [LARGE SCALE GENOMIC DNA]</scope>
    <source>
        <strain evidence="1">0250</strain>
    </source>
</reference>
<dbReference type="InterPro" id="IPR011991">
    <property type="entry name" value="ArsR-like_HTH"/>
</dbReference>
<dbReference type="CDD" id="cd00090">
    <property type="entry name" value="HTH_ARSR"/>
    <property type="match status" value="1"/>
</dbReference>
<dbReference type="InterPro" id="IPR051011">
    <property type="entry name" value="Metal_resp_trans_reg"/>
</dbReference>
<name>A0A6G4AJK8_9ACTN</name>
<dbReference type="SUPFAM" id="SSF46785">
    <property type="entry name" value="Winged helix' DNA-binding domain"/>
    <property type="match status" value="1"/>
</dbReference>
<proteinExistence type="predicted"/>
<protein>
    <submittedName>
        <fullName evidence="1">Winged helix-turn-helix transcriptional regulator</fullName>
    </submittedName>
</protein>
<comment type="caution">
    <text evidence="1">The sequence shown here is derived from an EMBL/GenBank/DDBJ whole genome shotgun (WGS) entry which is preliminary data.</text>
</comment>